<dbReference type="AlphaFoldDB" id="A0A4R1FM46"/>
<evidence type="ECO:0000256" key="5">
    <source>
        <dbReference type="ARBA" id="ARBA00023136"/>
    </source>
</evidence>
<proteinExistence type="inferred from homology"/>
<keyword evidence="4 6" id="KW-1133">Transmembrane helix</keyword>
<evidence type="ECO:0000313" key="8">
    <source>
        <dbReference type="EMBL" id="TCJ95130.1"/>
    </source>
</evidence>
<accession>A0A4R1FM46</accession>
<feature type="transmembrane region" description="Helical" evidence="6">
    <location>
        <begin position="263"/>
        <end position="281"/>
    </location>
</feature>
<evidence type="ECO:0000259" key="7">
    <source>
        <dbReference type="Pfam" id="PF00892"/>
    </source>
</evidence>
<dbReference type="InterPro" id="IPR000620">
    <property type="entry name" value="EamA_dom"/>
</dbReference>
<feature type="domain" description="EamA" evidence="7">
    <location>
        <begin position="144"/>
        <end position="278"/>
    </location>
</feature>
<dbReference type="PANTHER" id="PTHR32322">
    <property type="entry name" value="INNER MEMBRANE TRANSPORTER"/>
    <property type="match status" value="1"/>
</dbReference>
<protein>
    <submittedName>
        <fullName evidence="8">Inner membrane transporter RhtA</fullName>
    </submittedName>
</protein>
<organism evidence="8 9">
    <name type="scientific">Nocardia alba</name>
    <dbReference type="NCBI Taxonomy" id="225051"/>
    <lineage>
        <taxon>Bacteria</taxon>
        <taxon>Bacillati</taxon>
        <taxon>Actinomycetota</taxon>
        <taxon>Actinomycetes</taxon>
        <taxon>Mycobacteriales</taxon>
        <taxon>Nocardiaceae</taxon>
        <taxon>Nocardia</taxon>
    </lineage>
</organism>
<comment type="similarity">
    <text evidence="2">Belongs to the EamA transporter family.</text>
</comment>
<dbReference type="EMBL" id="SMFR01000003">
    <property type="protein sequence ID" value="TCJ95130.1"/>
    <property type="molecule type" value="Genomic_DNA"/>
</dbReference>
<dbReference type="GO" id="GO:0016020">
    <property type="term" value="C:membrane"/>
    <property type="evidence" value="ECO:0007669"/>
    <property type="project" value="UniProtKB-SubCell"/>
</dbReference>
<feature type="transmembrane region" description="Helical" evidence="6">
    <location>
        <begin position="93"/>
        <end position="113"/>
    </location>
</feature>
<dbReference type="InterPro" id="IPR037185">
    <property type="entry name" value="EmrE-like"/>
</dbReference>
<feature type="transmembrane region" description="Helical" evidence="6">
    <location>
        <begin position="174"/>
        <end position="196"/>
    </location>
</feature>
<dbReference type="Pfam" id="PF00892">
    <property type="entry name" value="EamA"/>
    <property type="match status" value="1"/>
</dbReference>
<comment type="subcellular location">
    <subcellularLocation>
        <location evidence="1">Membrane</location>
        <topology evidence="1">Multi-pass membrane protein</topology>
    </subcellularLocation>
</comment>
<evidence type="ECO:0000313" key="9">
    <source>
        <dbReference type="Proteomes" id="UP000294856"/>
    </source>
</evidence>
<evidence type="ECO:0000256" key="6">
    <source>
        <dbReference type="SAM" id="Phobius"/>
    </source>
</evidence>
<dbReference type="RefSeq" id="WP_084472881.1">
    <property type="nucleotide sequence ID" value="NZ_SMFR01000003.1"/>
</dbReference>
<dbReference type="InterPro" id="IPR050638">
    <property type="entry name" value="AA-Vitamin_Transporters"/>
</dbReference>
<keyword evidence="5 6" id="KW-0472">Membrane</keyword>
<feature type="transmembrane region" description="Helical" evidence="6">
    <location>
        <begin position="68"/>
        <end position="87"/>
    </location>
</feature>
<comment type="caution">
    <text evidence="8">The sequence shown here is derived from an EMBL/GenBank/DDBJ whole genome shotgun (WGS) entry which is preliminary data.</text>
</comment>
<feature type="transmembrane region" description="Helical" evidence="6">
    <location>
        <begin position="39"/>
        <end position="56"/>
    </location>
</feature>
<dbReference type="STRING" id="1210063.GCA_001612665_03703"/>
<gene>
    <name evidence="8" type="ORF">DFR71_4044</name>
</gene>
<reference evidence="8 9" key="1">
    <citation type="submission" date="2019-03" db="EMBL/GenBank/DDBJ databases">
        <title>Genomic Encyclopedia of Type Strains, Phase IV (KMG-IV): sequencing the most valuable type-strain genomes for metagenomic binning, comparative biology and taxonomic classification.</title>
        <authorList>
            <person name="Goeker M."/>
        </authorList>
    </citation>
    <scope>NUCLEOTIDE SEQUENCE [LARGE SCALE GENOMIC DNA]</scope>
    <source>
        <strain evidence="8 9">DSM 44684</strain>
    </source>
</reference>
<name>A0A4R1FM46_9NOCA</name>
<keyword evidence="3 6" id="KW-0812">Transmembrane</keyword>
<dbReference type="SUPFAM" id="SSF103481">
    <property type="entry name" value="Multidrug resistance efflux transporter EmrE"/>
    <property type="match status" value="2"/>
</dbReference>
<dbReference type="PANTHER" id="PTHR32322:SF2">
    <property type="entry name" value="EAMA DOMAIN-CONTAINING PROTEIN"/>
    <property type="match status" value="1"/>
</dbReference>
<evidence type="ECO:0000256" key="2">
    <source>
        <dbReference type="ARBA" id="ARBA00007362"/>
    </source>
</evidence>
<feature type="transmembrane region" description="Helical" evidence="6">
    <location>
        <begin position="144"/>
        <end position="162"/>
    </location>
</feature>
<keyword evidence="9" id="KW-1185">Reference proteome</keyword>
<feature type="transmembrane region" description="Helical" evidence="6">
    <location>
        <begin position="120"/>
        <end position="138"/>
    </location>
</feature>
<sequence length="294" mass="30143">MVGAARAPGLVGADGVHRGGDLAIWGAALGVFLFDTKPATVAWLRAAAAGMVLLAWRRPWRTRWTRRGMATAAGFGIVTVSMNIVFYEAIARIPLGTAVAIEFLGPVAVAALGSRRARDLIAVALVAVGVVLLAGVQFEVEPVGVGFALASAVLWAAYILVGKRVADTGDGQDSLAVGMVAAAVSLAPFVLIPQLAIDAAVFADPRTWLLGLGVGMLSSAVPYALDQVVLTAVGRARFALLLALLPATATIVGAIALAQRPTLLELAGIALVMLALTISALPTRRPAPEPPAPL</sequence>
<evidence type="ECO:0000256" key="4">
    <source>
        <dbReference type="ARBA" id="ARBA00022989"/>
    </source>
</evidence>
<evidence type="ECO:0000256" key="3">
    <source>
        <dbReference type="ARBA" id="ARBA00022692"/>
    </source>
</evidence>
<evidence type="ECO:0000256" key="1">
    <source>
        <dbReference type="ARBA" id="ARBA00004141"/>
    </source>
</evidence>
<feature type="transmembrane region" description="Helical" evidence="6">
    <location>
        <begin position="238"/>
        <end position="257"/>
    </location>
</feature>
<dbReference type="Proteomes" id="UP000294856">
    <property type="component" value="Unassembled WGS sequence"/>
</dbReference>
<feature type="transmembrane region" description="Helical" evidence="6">
    <location>
        <begin position="208"/>
        <end position="226"/>
    </location>
</feature>